<evidence type="ECO:0000313" key="2">
    <source>
        <dbReference type="EMBL" id="QKE90245.1"/>
    </source>
</evidence>
<dbReference type="EMBL" id="CP053708">
    <property type="protein sequence ID" value="QKE90245.1"/>
    <property type="molecule type" value="Genomic_DNA"/>
</dbReference>
<dbReference type="Proteomes" id="UP000500767">
    <property type="component" value="Chromosome"/>
</dbReference>
<gene>
    <name evidence="2" type="ORF">HN018_09500</name>
</gene>
<keyword evidence="1" id="KW-0812">Transmembrane</keyword>
<accession>A0A6M8HPQ4</accession>
<evidence type="ECO:0000313" key="3">
    <source>
        <dbReference type="Proteomes" id="UP000500767"/>
    </source>
</evidence>
<organism evidence="2 3">
    <name type="scientific">Lichenicola cladoniae</name>
    <dbReference type="NCBI Taxonomy" id="1484109"/>
    <lineage>
        <taxon>Bacteria</taxon>
        <taxon>Pseudomonadati</taxon>
        <taxon>Pseudomonadota</taxon>
        <taxon>Alphaproteobacteria</taxon>
        <taxon>Acetobacterales</taxon>
        <taxon>Acetobacteraceae</taxon>
        <taxon>Lichenicola</taxon>
    </lineage>
</organism>
<protein>
    <submittedName>
        <fullName evidence="2">Uncharacterized protein</fullName>
    </submittedName>
</protein>
<sequence length="69" mass="7363">MRGSWGIWIGGTLVALNALVFGQDLVVYRAAAPGSAAAFPLWPLITLIITVGYTAIATTVFLRERGTKK</sequence>
<dbReference type="AlphaFoldDB" id="A0A6M8HPQ4"/>
<keyword evidence="1" id="KW-0472">Membrane</keyword>
<proteinExistence type="predicted"/>
<evidence type="ECO:0000256" key="1">
    <source>
        <dbReference type="SAM" id="Phobius"/>
    </source>
</evidence>
<feature type="transmembrane region" description="Helical" evidence="1">
    <location>
        <begin position="41"/>
        <end position="62"/>
    </location>
</feature>
<name>A0A6M8HPQ4_9PROT</name>
<dbReference type="KEGG" id="lck:HN018_09500"/>
<dbReference type="RefSeq" id="WP_171834074.1">
    <property type="nucleotide sequence ID" value="NZ_CP053708.1"/>
</dbReference>
<keyword evidence="1" id="KW-1133">Transmembrane helix</keyword>
<reference evidence="2 3" key="1">
    <citation type="journal article" date="2014" name="World J. Microbiol. Biotechnol.">
        <title>Biodiversity and physiological characteristics of Antarctic and Arctic lichens-associated bacteria.</title>
        <authorList>
            <person name="Lee Y.M."/>
            <person name="Kim E.H."/>
            <person name="Lee H.K."/>
            <person name="Hong S.G."/>
        </authorList>
    </citation>
    <scope>NUCLEOTIDE SEQUENCE [LARGE SCALE GENOMIC DNA]</scope>
    <source>
        <strain evidence="2 3">PAMC 26569</strain>
    </source>
</reference>
<keyword evidence="3" id="KW-1185">Reference proteome</keyword>